<name>A0A840L5F1_9BURK</name>
<dbReference type="Gene3D" id="2.160.20.120">
    <property type="match status" value="1"/>
</dbReference>
<reference evidence="3 4" key="1">
    <citation type="submission" date="2020-08" db="EMBL/GenBank/DDBJ databases">
        <title>Functional genomics of gut bacteria from endangered species of beetles.</title>
        <authorList>
            <person name="Carlos-Shanley C."/>
        </authorList>
    </citation>
    <scope>NUCLEOTIDE SEQUENCE [LARGE SCALE GENOMIC DNA]</scope>
    <source>
        <strain evidence="3 4">S00239</strain>
    </source>
</reference>
<evidence type="ECO:0000313" key="4">
    <source>
        <dbReference type="Proteomes" id="UP000562027"/>
    </source>
</evidence>
<dbReference type="RefSeq" id="WP_184298322.1">
    <property type="nucleotide sequence ID" value="NZ_JACHLP010000003.1"/>
</dbReference>
<protein>
    <recommendedName>
        <fullName evidence="2">Putative auto-transporter adhesin head GIN domain-containing protein</fullName>
    </recommendedName>
</protein>
<dbReference type="PANTHER" id="PTHR39200:SF1">
    <property type="entry name" value="AUTO-TRANSPORTER ADHESIN HEAD GIN DOMAIN-CONTAINING PROTEIN-RELATED"/>
    <property type="match status" value="1"/>
</dbReference>
<feature type="domain" description="Putative auto-transporter adhesin head GIN" evidence="2">
    <location>
        <begin position="70"/>
        <end position="252"/>
    </location>
</feature>
<accession>A0A840L5F1</accession>
<gene>
    <name evidence="3" type="ORF">HNP55_001765</name>
</gene>
<evidence type="ECO:0000256" key="1">
    <source>
        <dbReference type="SAM" id="SignalP"/>
    </source>
</evidence>
<keyword evidence="1" id="KW-0732">Signal</keyword>
<dbReference type="EMBL" id="JACHLP010000003">
    <property type="protein sequence ID" value="MBB4843246.1"/>
    <property type="molecule type" value="Genomic_DNA"/>
</dbReference>
<sequence>MMKTLSLCSALLCLAGSALAADAGNEWQLRIKNHGNSWTASFSGPVEYGAPGKRVRGSGLIVEKARALAAFSKIRLDGPMNLRLSQAGADTVRVSADDNIEPLIETVVEGDTLVLRLQKGAGLTSRHAPTVLVESKSLQALSIHGSGDVSLDRFKGDKLSLALAGSGDLRIGLLEVKELIASVSGSGDVEVAGQADSQQWQLQGSGDVNARSLSGRSVQAQLTGSGDMSIGVTQNLDVTLRGSGDLRYAGRPQLRQTVTGSGEISGR</sequence>
<dbReference type="AlphaFoldDB" id="A0A840L5F1"/>
<comment type="caution">
    <text evidence="3">The sequence shown here is derived from an EMBL/GenBank/DDBJ whole genome shotgun (WGS) entry which is preliminary data.</text>
</comment>
<evidence type="ECO:0000259" key="2">
    <source>
        <dbReference type="Pfam" id="PF10988"/>
    </source>
</evidence>
<keyword evidence="4" id="KW-1185">Reference proteome</keyword>
<dbReference type="Proteomes" id="UP000562027">
    <property type="component" value="Unassembled WGS sequence"/>
</dbReference>
<dbReference type="Pfam" id="PF10988">
    <property type="entry name" value="DUF2807"/>
    <property type="match status" value="1"/>
</dbReference>
<proteinExistence type="predicted"/>
<evidence type="ECO:0000313" key="3">
    <source>
        <dbReference type="EMBL" id="MBB4843246.1"/>
    </source>
</evidence>
<feature type="chain" id="PRO_5032390278" description="Putative auto-transporter adhesin head GIN domain-containing protein" evidence="1">
    <location>
        <begin position="21"/>
        <end position="267"/>
    </location>
</feature>
<organism evidence="3 4">
    <name type="scientific">Roseateles oligotrophus</name>
    <dbReference type="NCBI Taxonomy" id="1769250"/>
    <lineage>
        <taxon>Bacteria</taxon>
        <taxon>Pseudomonadati</taxon>
        <taxon>Pseudomonadota</taxon>
        <taxon>Betaproteobacteria</taxon>
        <taxon>Burkholderiales</taxon>
        <taxon>Sphaerotilaceae</taxon>
        <taxon>Roseateles</taxon>
    </lineage>
</organism>
<feature type="signal peptide" evidence="1">
    <location>
        <begin position="1"/>
        <end position="20"/>
    </location>
</feature>
<dbReference type="PANTHER" id="PTHR39200">
    <property type="entry name" value="HYPOTHETICAL EXPORTED PROTEIN"/>
    <property type="match status" value="1"/>
</dbReference>
<dbReference type="InterPro" id="IPR021255">
    <property type="entry name" value="DUF2807"/>
</dbReference>